<evidence type="ECO:0000256" key="5">
    <source>
        <dbReference type="ARBA" id="ARBA00023242"/>
    </source>
</evidence>
<feature type="compositionally biased region" description="Low complexity" evidence="6">
    <location>
        <begin position="313"/>
        <end position="332"/>
    </location>
</feature>
<dbReference type="InterPro" id="IPR013909">
    <property type="entry name" value="NuBaID_C"/>
</dbReference>
<evidence type="ECO:0000259" key="7">
    <source>
        <dbReference type="Pfam" id="PF07967"/>
    </source>
</evidence>
<evidence type="ECO:0000259" key="8">
    <source>
        <dbReference type="Pfam" id="PF08600"/>
    </source>
</evidence>
<comment type="caution">
    <text evidence="9">The sequence shown here is derived from an EMBL/GenBank/DDBJ whole genome shotgun (WGS) entry which is preliminary data.</text>
</comment>
<comment type="subcellular location">
    <subcellularLocation>
        <location evidence="1">Nucleus</location>
    </subcellularLocation>
</comment>
<dbReference type="GO" id="GO:0005634">
    <property type="term" value="C:nucleus"/>
    <property type="evidence" value="ECO:0007669"/>
    <property type="project" value="UniProtKB-SubCell"/>
</dbReference>
<proteinExistence type="predicted"/>
<dbReference type="Pfam" id="PF07967">
    <property type="entry name" value="zf-C3HC"/>
    <property type="match status" value="1"/>
</dbReference>
<evidence type="ECO:0000313" key="9">
    <source>
        <dbReference type="EMBL" id="KAJ7034949.1"/>
    </source>
</evidence>
<protein>
    <submittedName>
        <fullName evidence="9">Zf-C3HC-domain-containing protein</fullName>
    </submittedName>
</protein>
<gene>
    <name evidence="9" type="ORF">C8F04DRAFT_955805</name>
</gene>
<accession>A0AAD6SWF6</accession>
<dbReference type="PANTHER" id="PTHR15835">
    <property type="entry name" value="NUCLEAR-INTERACTING PARTNER OF ALK"/>
    <property type="match status" value="1"/>
</dbReference>
<evidence type="ECO:0000256" key="3">
    <source>
        <dbReference type="ARBA" id="ARBA00022771"/>
    </source>
</evidence>
<keyword evidence="10" id="KW-1185">Reference proteome</keyword>
<dbReference type="GO" id="GO:0008270">
    <property type="term" value="F:zinc ion binding"/>
    <property type="evidence" value="ECO:0007669"/>
    <property type="project" value="UniProtKB-KW"/>
</dbReference>
<dbReference type="Pfam" id="PF08600">
    <property type="entry name" value="NuBaID_C"/>
    <property type="match status" value="1"/>
</dbReference>
<evidence type="ECO:0000256" key="2">
    <source>
        <dbReference type="ARBA" id="ARBA00022723"/>
    </source>
</evidence>
<evidence type="ECO:0000256" key="4">
    <source>
        <dbReference type="ARBA" id="ARBA00022833"/>
    </source>
</evidence>
<keyword evidence="3" id="KW-0863">Zinc-finger</keyword>
<feature type="compositionally biased region" description="Low complexity" evidence="6">
    <location>
        <begin position="493"/>
        <end position="503"/>
    </location>
</feature>
<dbReference type="InterPro" id="IPR012935">
    <property type="entry name" value="NuBaID_N"/>
</dbReference>
<sequence length="543" mass="57649">MAIEPRVQKDASTSTMEPPRATDTTRATKRKLADAFQSLDAAVELTPPAKKPHTARSLYATLAKYGVKPKQPNPHFASLSKSTPHLSAILARAATRTRKALPFASSSAPLPLLPATAEYRPSSIPSFLARLATFKLATYANKPPQLDAVAAAKCGWTNDGKDRLVCGICAVSWVVAGREGMSRDAANSLVEKQRVSLVEMHKTGCPWKTRQCDPSIYRIPLQAPAVMVREIKTAAAVLDPIMQNMEVKHPLTASQLASLRATVSAFTLPAPEGHDMPSPSPSPSQPTDPSETAVLTTLFGWAPAPPAPERPRLSSFTSRPSSRAASRAGSPFPSTPPRLSRAASLAMAAGSSGSASTSAATASVPTAPSTPPRQFLRRISSNFTLAKRDTSLLYCALCQRRVGLWAFAPPPAEPGTPPPSGRAPPPQRHFDLLKEHRSFCPYVVRSTLVPTLPSAEPPAPSQTAAPGVLEGWRAVLAVVLRYGMGQRARQRRTASASGDGAMDVDGDGAGTDRDSVDGVEAMVESVKSRGGKELLRYVKSLLG</sequence>
<dbReference type="EMBL" id="JARJCM010000053">
    <property type="protein sequence ID" value="KAJ7034949.1"/>
    <property type="molecule type" value="Genomic_DNA"/>
</dbReference>
<feature type="region of interest" description="Disordered" evidence="6">
    <location>
        <begin position="1"/>
        <end position="27"/>
    </location>
</feature>
<evidence type="ECO:0000256" key="1">
    <source>
        <dbReference type="ARBA" id="ARBA00004123"/>
    </source>
</evidence>
<feature type="region of interest" description="Disordered" evidence="6">
    <location>
        <begin position="268"/>
        <end position="373"/>
    </location>
</feature>
<feature type="domain" description="C3HC-type" evidence="7">
    <location>
        <begin position="123"/>
        <end position="234"/>
    </location>
</feature>
<evidence type="ECO:0000313" key="10">
    <source>
        <dbReference type="Proteomes" id="UP001218188"/>
    </source>
</evidence>
<name>A0AAD6SWF6_9AGAR</name>
<feature type="compositionally biased region" description="Low complexity" evidence="6">
    <location>
        <begin position="340"/>
        <end position="367"/>
    </location>
</feature>
<dbReference type="Proteomes" id="UP001218188">
    <property type="component" value="Unassembled WGS sequence"/>
</dbReference>
<keyword evidence="4" id="KW-0862">Zinc</keyword>
<keyword evidence="2" id="KW-0479">Metal-binding</keyword>
<reference evidence="9" key="1">
    <citation type="submission" date="2023-03" db="EMBL/GenBank/DDBJ databases">
        <title>Massive genome expansion in bonnet fungi (Mycena s.s.) driven by repeated elements and novel gene families across ecological guilds.</title>
        <authorList>
            <consortium name="Lawrence Berkeley National Laboratory"/>
            <person name="Harder C.B."/>
            <person name="Miyauchi S."/>
            <person name="Viragh M."/>
            <person name="Kuo A."/>
            <person name="Thoen E."/>
            <person name="Andreopoulos B."/>
            <person name="Lu D."/>
            <person name="Skrede I."/>
            <person name="Drula E."/>
            <person name="Henrissat B."/>
            <person name="Morin E."/>
            <person name="Kohler A."/>
            <person name="Barry K."/>
            <person name="LaButti K."/>
            <person name="Morin E."/>
            <person name="Salamov A."/>
            <person name="Lipzen A."/>
            <person name="Mereny Z."/>
            <person name="Hegedus B."/>
            <person name="Baldrian P."/>
            <person name="Stursova M."/>
            <person name="Weitz H."/>
            <person name="Taylor A."/>
            <person name="Grigoriev I.V."/>
            <person name="Nagy L.G."/>
            <person name="Martin F."/>
            <person name="Kauserud H."/>
        </authorList>
    </citation>
    <scope>NUCLEOTIDE SEQUENCE</scope>
    <source>
        <strain evidence="9">CBHHK200</strain>
    </source>
</reference>
<dbReference type="PANTHER" id="PTHR15835:SF6">
    <property type="entry name" value="ZINC FINGER C3HC-TYPE PROTEIN 1"/>
    <property type="match status" value="1"/>
</dbReference>
<feature type="region of interest" description="Disordered" evidence="6">
    <location>
        <begin position="488"/>
        <end position="515"/>
    </location>
</feature>
<organism evidence="9 10">
    <name type="scientific">Mycena alexandri</name>
    <dbReference type="NCBI Taxonomy" id="1745969"/>
    <lineage>
        <taxon>Eukaryota</taxon>
        <taxon>Fungi</taxon>
        <taxon>Dikarya</taxon>
        <taxon>Basidiomycota</taxon>
        <taxon>Agaricomycotina</taxon>
        <taxon>Agaricomycetes</taxon>
        <taxon>Agaricomycetidae</taxon>
        <taxon>Agaricales</taxon>
        <taxon>Marasmiineae</taxon>
        <taxon>Mycenaceae</taxon>
        <taxon>Mycena</taxon>
    </lineage>
</organism>
<dbReference type="AlphaFoldDB" id="A0AAD6SWF6"/>
<evidence type="ECO:0000256" key="6">
    <source>
        <dbReference type="SAM" id="MobiDB-lite"/>
    </source>
</evidence>
<feature type="domain" description="NuBaID C-terminal" evidence="8">
    <location>
        <begin position="387"/>
        <end position="445"/>
    </location>
</feature>
<keyword evidence="5" id="KW-0539">Nucleus</keyword>